<proteinExistence type="predicted"/>
<evidence type="ECO:0000256" key="2">
    <source>
        <dbReference type="SAM" id="MobiDB-lite"/>
    </source>
</evidence>
<evidence type="ECO:0000256" key="1">
    <source>
        <dbReference type="ARBA" id="ARBA00023172"/>
    </source>
</evidence>
<dbReference type="SUPFAM" id="SSF56349">
    <property type="entry name" value="DNA breaking-rejoining enzymes"/>
    <property type="match status" value="1"/>
</dbReference>
<dbReference type="PANTHER" id="PTHR30349">
    <property type="entry name" value="PHAGE INTEGRASE-RELATED"/>
    <property type="match status" value="1"/>
</dbReference>
<dbReference type="PROSITE" id="PS51898">
    <property type="entry name" value="TYR_RECOMBINASE"/>
    <property type="match status" value="1"/>
</dbReference>
<feature type="region of interest" description="Disordered" evidence="2">
    <location>
        <begin position="760"/>
        <end position="782"/>
    </location>
</feature>
<accession>A0A1H2H280</accession>
<dbReference type="EMBL" id="FNLM01000034">
    <property type="protein sequence ID" value="SDU25819.1"/>
    <property type="molecule type" value="Genomic_DNA"/>
</dbReference>
<organism evidence="4 5">
    <name type="scientific">Gordonia westfalica</name>
    <dbReference type="NCBI Taxonomy" id="158898"/>
    <lineage>
        <taxon>Bacteria</taxon>
        <taxon>Bacillati</taxon>
        <taxon>Actinomycetota</taxon>
        <taxon>Actinomycetes</taxon>
        <taxon>Mycobacteriales</taxon>
        <taxon>Gordoniaceae</taxon>
        <taxon>Gordonia</taxon>
    </lineage>
</organism>
<dbReference type="PANTHER" id="PTHR30349:SF64">
    <property type="entry name" value="PROPHAGE INTEGRASE INTD-RELATED"/>
    <property type="match status" value="1"/>
</dbReference>
<dbReference type="InterPro" id="IPR011010">
    <property type="entry name" value="DNA_brk_join_enz"/>
</dbReference>
<dbReference type="AlphaFoldDB" id="A0A1H2H280"/>
<dbReference type="STRING" id="158898.SAMN04488548_134229"/>
<dbReference type="GO" id="GO:0015074">
    <property type="term" value="P:DNA integration"/>
    <property type="evidence" value="ECO:0007669"/>
    <property type="project" value="InterPro"/>
</dbReference>
<name>A0A1H2H280_9ACTN</name>
<dbReference type="Gene3D" id="1.10.443.10">
    <property type="entry name" value="Intergrase catalytic core"/>
    <property type="match status" value="1"/>
</dbReference>
<reference evidence="4 5" key="1">
    <citation type="submission" date="2016-10" db="EMBL/GenBank/DDBJ databases">
        <authorList>
            <person name="de Groot N.N."/>
        </authorList>
    </citation>
    <scope>NUCLEOTIDE SEQUENCE [LARGE SCALE GENOMIC DNA]</scope>
    <source>
        <strain evidence="4 5">DSM 44215</strain>
    </source>
</reference>
<sequence length="791" mass="90360">MTCLFCLAVRICADDSGNSLSDRPPERVHGHHDGHSIDEVLAAVEADLRWRNHPVRGERAAIALRGILEWLSTFPGTGWQERWSAASGNDYPSWITTMTEHLSARGVARRNVIDTVPALLIHRVVIVDYAFLRAYRARSLYETVRERLRPDLWERIAANAPRAKLTAYQFREARLVLSKMVLATGRDLNQLQLHDFTDYLADNRHSNGSNPNGVHAAWDLVRGIAPIPDNDLLTCLRVGQRSAEQIIDRFAIQNSAIRDLLVRYLNERKPALDYTSFDSTARLLGSFWADIEAHHPGVDSLHLSDNAARDWKLRLRTVTNRDGSTRPRLNYLDVLMVVRAFYLDIQEWALADPYWAPWAAPSPVHRMDTKGIEKAKRTRQARMHQRVRTRLPHLDRLVDSANDHREDRAALLDHARRAQPGEEFEYRATKYRRVDPSDKRRVNGNTTFVHVIDPAGRRIDVVKEEDDAFWTWAVIETLRHTGIRVEELGELTHLALVTYRPPDTGETVPLLQILPSKSNEERLLLVSPELASVLASIITRLRGENDGVIPLVARYDKHERTTGPALPHLFQCRNGHRRSVIGYGTLRRLLEEAIERIGLRDAAGEPLHFTPHDFRRLFATDAVTGGLPVHIAAKLLGHANITTTQGYVAVFQDELIGSYRRYLDHRRAMRPAVEYREPTDTEWAEFEQHFATRQLELGTCGRPYGSLKREQTGGSAKFKGSRPAETRRSASSRSSTDRARTAEQAWPTWVSRRLADPLRARRSFSEPAARRSSKERRELDDQTKFQWCGRF</sequence>
<evidence type="ECO:0000259" key="3">
    <source>
        <dbReference type="PROSITE" id="PS51898"/>
    </source>
</evidence>
<gene>
    <name evidence="4" type="ORF">SAMN04488548_134229</name>
</gene>
<dbReference type="Pfam" id="PF00589">
    <property type="entry name" value="Phage_integrase"/>
    <property type="match status" value="1"/>
</dbReference>
<dbReference type="Proteomes" id="UP000183180">
    <property type="component" value="Unassembled WGS sequence"/>
</dbReference>
<dbReference type="CDD" id="cd00397">
    <property type="entry name" value="DNA_BRE_C"/>
    <property type="match status" value="1"/>
</dbReference>
<feature type="region of interest" description="Disordered" evidence="2">
    <location>
        <begin position="702"/>
        <end position="744"/>
    </location>
</feature>
<evidence type="ECO:0000313" key="4">
    <source>
        <dbReference type="EMBL" id="SDU25819.1"/>
    </source>
</evidence>
<dbReference type="InterPro" id="IPR050090">
    <property type="entry name" value="Tyrosine_recombinase_XerCD"/>
</dbReference>
<keyword evidence="1" id="KW-0233">DNA recombination</keyword>
<feature type="domain" description="Tyr recombinase" evidence="3">
    <location>
        <begin position="447"/>
        <end position="660"/>
    </location>
</feature>
<protein>
    <submittedName>
        <fullName evidence="4">Phage integrase family protein</fullName>
    </submittedName>
</protein>
<evidence type="ECO:0000313" key="5">
    <source>
        <dbReference type="Proteomes" id="UP000183180"/>
    </source>
</evidence>
<dbReference type="InterPro" id="IPR013762">
    <property type="entry name" value="Integrase-like_cat_sf"/>
</dbReference>
<dbReference type="GO" id="GO:0003677">
    <property type="term" value="F:DNA binding"/>
    <property type="evidence" value="ECO:0007669"/>
    <property type="project" value="InterPro"/>
</dbReference>
<dbReference type="InterPro" id="IPR002104">
    <property type="entry name" value="Integrase_catalytic"/>
</dbReference>
<dbReference type="GO" id="GO:0006310">
    <property type="term" value="P:DNA recombination"/>
    <property type="evidence" value="ECO:0007669"/>
    <property type="project" value="UniProtKB-KW"/>
</dbReference>